<accession>A0AAE9WF69</accession>
<dbReference type="KEGG" id="som:SOMG_03199"/>
<gene>
    <name evidence="9" type="primary">pdc2</name>
    <name evidence="9" type="ORF">SOMG_03199</name>
</gene>
<feature type="region of interest" description="Disordered" evidence="7">
    <location>
        <begin position="1"/>
        <end position="27"/>
    </location>
</feature>
<dbReference type="PANTHER" id="PTHR21551:SF0">
    <property type="entry name" value="PROTEIN ASSOCIATED WITH TOPO II RELATED-1, ISOFORM A"/>
    <property type="match status" value="1"/>
</dbReference>
<organism evidence="9 10">
    <name type="scientific">Schizosaccharomyces osmophilus</name>
    <dbReference type="NCBI Taxonomy" id="2545709"/>
    <lineage>
        <taxon>Eukaryota</taxon>
        <taxon>Fungi</taxon>
        <taxon>Dikarya</taxon>
        <taxon>Ascomycota</taxon>
        <taxon>Taphrinomycotina</taxon>
        <taxon>Schizosaccharomycetes</taxon>
        <taxon>Schizosaccharomycetales</taxon>
        <taxon>Schizosaccharomycetaceae</taxon>
        <taxon>Schizosaccharomyces</taxon>
    </lineage>
</organism>
<dbReference type="GeneID" id="80876679"/>
<evidence type="ECO:0000256" key="2">
    <source>
        <dbReference type="ARBA" id="ARBA00004201"/>
    </source>
</evidence>
<comment type="subcellular location">
    <subcellularLocation>
        <location evidence="2">Cytoplasm</location>
        <location evidence="2">P-body</location>
    </subcellularLocation>
    <subcellularLocation>
        <location evidence="1">Nucleus</location>
    </subcellularLocation>
</comment>
<evidence type="ECO:0000313" key="10">
    <source>
        <dbReference type="Proteomes" id="UP001212411"/>
    </source>
</evidence>
<dbReference type="RefSeq" id="XP_056037901.1">
    <property type="nucleotide sequence ID" value="XM_056181990.1"/>
</dbReference>
<evidence type="ECO:0000256" key="3">
    <source>
        <dbReference type="ARBA" id="ARBA00009138"/>
    </source>
</evidence>
<evidence type="ECO:0000256" key="7">
    <source>
        <dbReference type="SAM" id="MobiDB-lite"/>
    </source>
</evidence>
<evidence type="ECO:0000256" key="1">
    <source>
        <dbReference type="ARBA" id="ARBA00004123"/>
    </source>
</evidence>
<dbReference type="InterPro" id="IPR019167">
    <property type="entry name" value="PAT1_dom"/>
</dbReference>
<reference evidence="9 10" key="1">
    <citation type="journal article" date="2023" name="G3 (Bethesda)">
        <title>A high-quality reference genome for the fission yeast Schizosaccharomyces osmophilus.</title>
        <authorList>
            <person name="Jia G.S."/>
            <person name="Zhang W.C."/>
            <person name="Liang Y."/>
            <person name="Liu X.H."/>
            <person name="Rhind N."/>
            <person name="Pidoux A."/>
            <person name="Brysch-Herzberg M."/>
            <person name="Du L.L."/>
        </authorList>
    </citation>
    <scope>NUCLEOTIDE SEQUENCE [LARGE SCALE GENOMIC DNA]</scope>
    <source>
        <strain evidence="9 10">CBS 15793</strain>
    </source>
</reference>
<name>A0AAE9WF69_9SCHI</name>
<dbReference type="PANTHER" id="PTHR21551">
    <property type="entry name" value="TOPOISOMERASE II-ASSOCIATED PROTEIN PAT1"/>
    <property type="match status" value="1"/>
</dbReference>
<dbReference type="GO" id="GO:0000932">
    <property type="term" value="C:P-body"/>
    <property type="evidence" value="ECO:0007669"/>
    <property type="project" value="UniProtKB-SubCell"/>
</dbReference>
<proteinExistence type="inferred from homology"/>
<dbReference type="EMBL" id="CP115612">
    <property type="protein sequence ID" value="WBW73658.1"/>
    <property type="molecule type" value="Genomic_DNA"/>
</dbReference>
<protein>
    <submittedName>
        <fullName evidence="9">Topoisomerase II-associated deadenylation-dependent mRNA-decapping factor Pdc2</fullName>
    </submittedName>
</protein>
<dbReference type="GO" id="GO:0003723">
    <property type="term" value="F:RNA binding"/>
    <property type="evidence" value="ECO:0007669"/>
    <property type="project" value="UniProtKB-KW"/>
</dbReference>
<evidence type="ECO:0000256" key="4">
    <source>
        <dbReference type="ARBA" id="ARBA00022490"/>
    </source>
</evidence>
<comment type="similarity">
    <text evidence="3">Belongs to the PAT1 family.</text>
</comment>
<keyword evidence="10" id="KW-1185">Reference proteome</keyword>
<dbReference type="GO" id="GO:0000290">
    <property type="term" value="P:deadenylation-dependent decapping of nuclear-transcribed mRNA"/>
    <property type="evidence" value="ECO:0007669"/>
    <property type="project" value="InterPro"/>
</dbReference>
<dbReference type="Pfam" id="PF09770">
    <property type="entry name" value="PAT1"/>
    <property type="match status" value="1"/>
</dbReference>
<dbReference type="AlphaFoldDB" id="A0AAE9WF69"/>
<keyword evidence="6" id="KW-0539">Nucleus</keyword>
<dbReference type="Proteomes" id="UP001212411">
    <property type="component" value="Chromosome 2"/>
</dbReference>
<evidence type="ECO:0000256" key="5">
    <source>
        <dbReference type="ARBA" id="ARBA00022884"/>
    </source>
</evidence>
<feature type="region of interest" description="Disordered" evidence="7">
    <location>
        <begin position="370"/>
        <end position="398"/>
    </location>
</feature>
<sequence length="766" mass="85033">MSFFGFDTTLPKEQMAPKNGAYDEDGIDFEETYDDLADRLEEEGDDMNDETFGVSAGNVGRDFDFFNQTAHVSTKLENEQDDTKSPKDKVFDEAAQASLLPQVNPMVASAASKVEENVDISANTNMLSDLRPMASIWETIVPEKPTVQAAPPEVSSFQNRLGAQNSEKVISLQELEEQLFNSLNVPSAGPKAEESVASTMPAVNSVASPAVQAPPPSTLTHDTFAALDPAVASIGNVSFPTQQSNVPNPGLPLPAMMQPSQLFANPNLSPPQAPPVVYPTNMVYGAEPVPPVPLLNLVQQENFAQARILDEKRQKLERDHILMAQCAGLMTRSDKSFIARIQISQLMSEDPESEDFYYRVYSIIRGRNPSEEDSSHFIQTYLGPSSNRRRGRRSENPMQRLQQQLQKLVSSAKERPKTTQLSLEGALGKIAINTVRTPRQLLNVKRPSEHAINAKETTFKGFATKKDVLQAIERIYDWLLDFEHSLRKLSVSNVEDEETFNEWKNDLSHKLESIWNVLHINESLDSSSKARPPFLSVISHPKGMRLLPRLLPHLSKEQQYAILTVIVGNVDSLNIVLNGTFDANGELPAGIPAEMTSFTQFVIPSLLTIVNELGMSNVNTLFSQLLGRSNPLYLIQTKIGLSFLTMLISRAEILKQTGSGTEEEKENWERIFNGLFDCLKDHFATVFPPPNARAYADESYPWEFLAACATAASSDQHFVLVSETRDRVLDNIITSKRSPEEIALVRIANVNLFLNAMGLDARQLSA</sequence>
<keyword evidence="4" id="KW-0963">Cytoplasm</keyword>
<dbReference type="GO" id="GO:0005634">
    <property type="term" value="C:nucleus"/>
    <property type="evidence" value="ECO:0007669"/>
    <property type="project" value="UniProtKB-SubCell"/>
</dbReference>
<evidence type="ECO:0000259" key="8">
    <source>
        <dbReference type="Pfam" id="PF09770"/>
    </source>
</evidence>
<evidence type="ECO:0000256" key="6">
    <source>
        <dbReference type="ARBA" id="ARBA00023242"/>
    </source>
</evidence>
<evidence type="ECO:0000313" key="9">
    <source>
        <dbReference type="EMBL" id="WBW73658.1"/>
    </source>
</evidence>
<dbReference type="InterPro" id="IPR039900">
    <property type="entry name" value="Pat1-like"/>
</dbReference>
<dbReference type="GO" id="GO:0033962">
    <property type="term" value="P:P-body assembly"/>
    <property type="evidence" value="ECO:0007669"/>
    <property type="project" value="TreeGrafter"/>
</dbReference>
<keyword evidence="5" id="KW-0694">RNA-binding</keyword>
<feature type="domain" description="mRNA decay factor PAT1" evidence="8">
    <location>
        <begin position="1"/>
        <end position="761"/>
    </location>
</feature>